<organism evidence="2 3">
    <name type="scientific">Sphingobacterium multivorum</name>
    <dbReference type="NCBI Taxonomy" id="28454"/>
    <lineage>
        <taxon>Bacteria</taxon>
        <taxon>Pseudomonadati</taxon>
        <taxon>Bacteroidota</taxon>
        <taxon>Sphingobacteriia</taxon>
        <taxon>Sphingobacteriales</taxon>
        <taxon>Sphingobacteriaceae</taxon>
        <taxon>Sphingobacterium</taxon>
    </lineage>
</organism>
<dbReference type="GO" id="GO:0016787">
    <property type="term" value="F:hydrolase activity"/>
    <property type="evidence" value="ECO:0007669"/>
    <property type="project" value="UniProtKB-KW"/>
</dbReference>
<accession>A0A654DBD9</accession>
<dbReference type="Gene3D" id="3.30.1120.10">
    <property type="match status" value="1"/>
</dbReference>
<keyword evidence="2" id="KW-0378">Hydrolase</keyword>
<dbReference type="PANTHER" id="PTHR43751">
    <property type="entry name" value="SULFATASE"/>
    <property type="match status" value="1"/>
</dbReference>
<dbReference type="InterPro" id="IPR000917">
    <property type="entry name" value="Sulfatase_N"/>
</dbReference>
<dbReference type="SUPFAM" id="SSF53649">
    <property type="entry name" value="Alkaline phosphatase-like"/>
    <property type="match status" value="1"/>
</dbReference>
<dbReference type="InterPro" id="IPR052701">
    <property type="entry name" value="GAG_Ulvan_Degrading_Sulfatases"/>
</dbReference>
<dbReference type="EMBL" id="CABWMV010000024">
    <property type="protein sequence ID" value="VXD01856.1"/>
    <property type="molecule type" value="Genomic_DNA"/>
</dbReference>
<dbReference type="InterPro" id="IPR017850">
    <property type="entry name" value="Alkaline_phosphatase_core_sf"/>
</dbReference>
<sequence length="334" mass="36629">MFLENDQVVAAEANDPILVDYEKKIGNDPTGKEHPELLKMHSSPGQGHNQTIVNGIGRIGYMSGGTRARWVDEEVSTTFLHKAQDFISQHQNKPFFLYFCLTEPHVPRMPATQFKGKSKLGYRGDAILQLDWTVGQIQQQLQLLGLDKNAIIIFSSDNGPVLDDGYMDGAVAQQNGHLPAGPLRGGKYSIFEGGTRVPFIVSGKGVAQGKVSNALISQIDLLATSAQLLDVPLKADEAKDSAPLLKTLTGQDNKGRSSMVQHAQTLAIVKDEWKYIAPSKGAPYMKLTDTETGSLPEDQLYDLKNDIGEKNNVASKYPEKVAELKQLLEGERKK</sequence>
<dbReference type="EC" id="3.1.6.-" evidence="2"/>
<evidence type="ECO:0000313" key="2">
    <source>
        <dbReference type="EMBL" id="VXD01856.1"/>
    </source>
</evidence>
<protein>
    <submittedName>
        <fullName evidence="2">N-acetylgalactosamine-6-O-sulfatase</fullName>
        <ecNumber evidence="2">3.1.6.-</ecNumber>
    </submittedName>
</protein>
<proteinExistence type="predicted"/>
<feature type="domain" description="Sulfatase N-terminal" evidence="1">
    <location>
        <begin position="72"/>
        <end position="231"/>
    </location>
</feature>
<reference evidence="2 3" key="1">
    <citation type="submission" date="2019-10" db="EMBL/GenBank/DDBJ databases">
        <authorList>
            <person name="Karimi E."/>
        </authorList>
    </citation>
    <scope>NUCLEOTIDE SEQUENCE [LARGE SCALE GENOMIC DNA]</scope>
    <source>
        <strain evidence="2">Sphingobacterium sp. 8BC</strain>
    </source>
</reference>
<dbReference type="PANTHER" id="PTHR43751:SF6">
    <property type="entry name" value="N-ACETYLGALACTOSAMINE-6-O-SULFATASE"/>
    <property type="match status" value="1"/>
</dbReference>
<dbReference type="Pfam" id="PF00884">
    <property type="entry name" value="Sulfatase"/>
    <property type="match status" value="1"/>
</dbReference>
<name>A0A654DBD9_SPHMU</name>
<dbReference type="RefSeq" id="WP_312194629.1">
    <property type="nucleotide sequence ID" value="NZ_CP068086.1"/>
</dbReference>
<evidence type="ECO:0000259" key="1">
    <source>
        <dbReference type="Pfam" id="PF00884"/>
    </source>
</evidence>
<evidence type="ECO:0000313" key="3">
    <source>
        <dbReference type="Proteomes" id="UP000432350"/>
    </source>
</evidence>
<dbReference type="Proteomes" id="UP000432350">
    <property type="component" value="Unassembled WGS sequence"/>
</dbReference>
<dbReference type="Gene3D" id="3.40.720.10">
    <property type="entry name" value="Alkaline Phosphatase, subunit A"/>
    <property type="match status" value="1"/>
</dbReference>
<gene>
    <name evidence="2" type="ORF">SPHINGO8BC_51762</name>
</gene>
<dbReference type="AlphaFoldDB" id="A0A654DBD9"/>